<dbReference type="EMBL" id="JACHLR010000009">
    <property type="protein sequence ID" value="MBB4859121.1"/>
    <property type="molecule type" value="Genomic_DNA"/>
</dbReference>
<feature type="domain" description="Dienelactone hydrolase" evidence="1">
    <location>
        <begin position="65"/>
        <end position="291"/>
    </location>
</feature>
<dbReference type="InterPro" id="IPR002925">
    <property type="entry name" value="Dienelactn_hydro"/>
</dbReference>
<dbReference type="PANTHER" id="PTHR46623">
    <property type="entry name" value="CARBOXYMETHYLENEBUTENOLIDASE-RELATED"/>
    <property type="match status" value="1"/>
</dbReference>
<dbReference type="AlphaFoldDB" id="A0A7W7KAC7"/>
<dbReference type="Pfam" id="PF01738">
    <property type="entry name" value="DLH"/>
    <property type="match status" value="1"/>
</dbReference>
<dbReference type="SUPFAM" id="SSF53474">
    <property type="entry name" value="alpha/beta-Hydrolases"/>
    <property type="match status" value="1"/>
</dbReference>
<evidence type="ECO:0000313" key="3">
    <source>
        <dbReference type="Proteomes" id="UP000555448"/>
    </source>
</evidence>
<dbReference type="InterPro" id="IPR051049">
    <property type="entry name" value="Dienelactone_hydrolase-like"/>
</dbReference>
<reference evidence="2 3" key="1">
    <citation type="submission" date="2020-08" db="EMBL/GenBank/DDBJ databases">
        <title>Functional genomics of gut bacteria from endangered species of beetles.</title>
        <authorList>
            <person name="Carlos-Shanley C."/>
        </authorList>
    </citation>
    <scope>NUCLEOTIDE SEQUENCE [LARGE SCALE GENOMIC DNA]</scope>
    <source>
        <strain evidence="2 3">S00245</strain>
    </source>
</reference>
<keyword evidence="2" id="KW-0378">Hydrolase</keyword>
<gene>
    <name evidence="2" type="ORF">HNO88_002447</name>
</gene>
<accession>A0A7W7KAC7</accession>
<protein>
    <submittedName>
        <fullName evidence="2">Carboxymethylenebutenolidase</fullName>
        <ecNumber evidence="2">3.1.1.45</ecNumber>
    </submittedName>
</protein>
<dbReference type="RefSeq" id="WP_184245413.1">
    <property type="nucleotide sequence ID" value="NZ_JACHLR010000009.1"/>
</dbReference>
<evidence type="ECO:0000259" key="1">
    <source>
        <dbReference type="Pfam" id="PF01738"/>
    </source>
</evidence>
<proteinExistence type="predicted"/>
<dbReference type="EC" id="3.1.1.45" evidence="2"/>
<dbReference type="Gene3D" id="3.40.50.1820">
    <property type="entry name" value="alpha/beta hydrolase"/>
    <property type="match status" value="1"/>
</dbReference>
<organism evidence="2 3">
    <name type="scientific">Novosphingobium chloroacetimidivorans</name>
    <dbReference type="NCBI Taxonomy" id="1428314"/>
    <lineage>
        <taxon>Bacteria</taxon>
        <taxon>Pseudomonadati</taxon>
        <taxon>Pseudomonadota</taxon>
        <taxon>Alphaproteobacteria</taxon>
        <taxon>Sphingomonadales</taxon>
        <taxon>Sphingomonadaceae</taxon>
        <taxon>Novosphingobium</taxon>
    </lineage>
</organism>
<dbReference type="PANTHER" id="PTHR46623:SF10">
    <property type="entry name" value="CARBOXYMETHYLENEBUTENOLIDASE HOMOLOG"/>
    <property type="match status" value="1"/>
</dbReference>
<dbReference type="InterPro" id="IPR029058">
    <property type="entry name" value="AB_hydrolase_fold"/>
</dbReference>
<name>A0A7W7KAC7_9SPHN</name>
<evidence type="ECO:0000313" key="2">
    <source>
        <dbReference type="EMBL" id="MBB4859121.1"/>
    </source>
</evidence>
<keyword evidence="3" id="KW-1185">Reference proteome</keyword>
<sequence length="292" mass="30416">MCDDYIGQGQAAGQGAASNLSRREFAVLGTAAALAGCTGGVAAASDNGDLRERMVEITTTDGVADAFFVHPVKGAHPGIVMWPDIAGLREAKKVMARRLAAAGYAVLCVNQYYRGGPAPVMESFSEFRTPEGQAKIKPLREALTAAAITRDAAAYVGFLDGDAAVDKARGIGSNGYCMGGPFTVRTAAAVPGRVGAAASLHGGGLVTDATDSPHRLLAATKASYLFAVARNDDAQDPTVKDKLRAAADTAKRPAEIEVYAADHGWCVPDSPAYDPTEADRAWQRMLALFGKL</sequence>
<comment type="caution">
    <text evidence="2">The sequence shown here is derived from an EMBL/GenBank/DDBJ whole genome shotgun (WGS) entry which is preliminary data.</text>
</comment>
<dbReference type="GO" id="GO:0008806">
    <property type="term" value="F:carboxymethylenebutenolidase activity"/>
    <property type="evidence" value="ECO:0007669"/>
    <property type="project" value="UniProtKB-EC"/>
</dbReference>
<dbReference type="Proteomes" id="UP000555448">
    <property type="component" value="Unassembled WGS sequence"/>
</dbReference>